<feature type="compositionally biased region" description="Basic and acidic residues" evidence="1">
    <location>
        <begin position="95"/>
        <end position="107"/>
    </location>
</feature>
<reference evidence="2 3" key="1">
    <citation type="submission" date="2024-01" db="EMBL/GenBank/DDBJ databases">
        <title>The diversity of rhizobia nodulating Mimosa spp. in eleven states of Brazil covering several biomes is determined by host plant, location, and edaphic factors.</title>
        <authorList>
            <person name="Rouws L."/>
            <person name="Barauna A."/>
            <person name="Beukes C."/>
            <person name="De Faria S.M."/>
            <person name="Gross E."/>
            <person name="Dos Reis Junior F.B."/>
            <person name="Simon M."/>
            <person name="Maluk M."/>
            <person name="Odee D.W."/>
            <person name="Kenicer G."/>
            <person name="Young J.P.W."/>
            <person name="Reis V.M."/>
            <person name="Zilli J."/>
            <person name="James E.K."/>
        </authorList>
    </citation>
    <scope>NUCLEOTIDE SEQUENCE [LARGE SCALE GENOMIC DNA]</scope>
    <source>
        <strain evidence="2 3">JHI1651</strain>
    </source>
</reference>
<protein>
    <submittedName>
        <fullName evidence="2">Uncharacterized protein</fullName>
    </submittedName>
</protein>
<feature type="compositionally biased region" description="Basic residues" evidence="1">
    <location>
        <begin position="53"/>
        <end position="65"/>
    </location>
</feature>
<keyword evidence="3" id="KW-1185">Reference proteome</keyword>
<name>A0ABV0E7H1_9BURK</name>
<evidence type="ECO:0000313" key="2">
    <source>
        <dbReference type="EMBL" id="MEO1759319.1"/>
    </source>
</evidence>
<sequence>MEATDNATPRHVGRRKRCTARMSGGFAWAQARTEISRRNDSIDCLTLTHHRQKRLHPTKTARMSRRFATIGGASGRRDATPETTSAESAPLARADSAEPFKHQRDQA</sequence>
<accession>A0ABV0E7H1</accession>
<dbReference type="RefSeq" id="WP_233445431.1">
    <property type="nucleotide sequence ID" value="NZ_CP015959.1"/>
</dbReference>
<organism evidence="2 3">
    <name type="scientific">Paraburkholderia caribensis</name>
    <dbReference type="NCBI Taxonomy" id="75105"/>
    <lineage>
        <taxon>Bacteria</taxon>
        <taxon>Pseudomonadati</taxon>
        <taxon>Pseudomonadota</taxon>
        <taxon>Betaproteobacteria</taxon>
        <taxon>Burkholderiales</taxon>
        <taxon>Burkholderiaceae</taxon>
        <taxon>Paraburkholderia</taxon>
    </lineage>
</organism>
<comment type="caution">
    <text evidence="2">The sequence shown here is derived from an EMBL/GenBank/DDBJ whole genome shotgun (WGS) entry which is preliminary data.</text>
</comment>
<proteinExistence type="predicted"/>
<dbReference type="Proteomes" id="UP001462961">
    <property type="component" value="Unassembled WGS sequence"/>
</dbReference>
<dbReference type="EMBL" id="JAYLVJ010000074">
    <property type="protein sequence ID" value="MEO1759319.1"/>
    <property type="molecule type" value="Genomic_DNA"/>
</dbReference>
<gene>
    <name evidence="2" type="ORF">VOI32_36115</name>
</gene>
<feature type="region of interest" description="Disordered" evidence="1">
    <location>
        <begin position="53"/>
        <end position="107"/>
    </location>
</feature>
<evidence type="ECO:0000256" key="1">
    <source>
        <dbReference type="SAM" id="MobiDB-lite"/>
    </source>
</evidence>
<evidence type="ECO:0000313" key="3">
    <source>
        <dbReference type="Proteomes" id="UP001462961"/>
    </source>
</evidence>